<proteinExistence type="predicted"/>
<protein>
    <submittedName>
        <fullName evidence="3">Heat shock protein HslJ</fullName>
    </submittedName>
</protein>
<accession>A0A1H6C987</accession>
<dbReference type="OrthoDB" id="880459at2"/>
<keyword evidence="1" id="KW-0732">Signal</keyword>
<dbReference type="InterPro" id="IPR038670">
    <property type="entry name" value="HslJ-like_sf"/>
</dbReference>
<feature type="chain" id="PRO_5009294703" evidence="1">
    <location>
        <begin position="23"/>
        <end position="261"/>
    </location>
</feature>
<feature type="domain" description="DUF306" evidence="2">
    <location>
        <begin position="35"/>
        <end position="144"/>
    </location>
</feature>
<dbReference type="PANTHER" id="PTHR35535:SF1">
    <property type="entry name" value="HEAT SHOCK PROTEIN HSLJ"/>
    <property type="match status" value="1"/>
</dbReference>
<evidence type="ECO:0000313" key="3">
    <source>
        <dbReference type="EMBL" id="SEG69559.1"/>
    </source>
</evidence>
<dbReference type="InterPro" id="IPR053147">
    <property type="entry name" value="Hsp_HslJ-like"/>
</dbReference>
<gene>
    <name evidence="3" type="ORF">SAMN05421877_11429</name>
</gene>
<dbReference type="AlphaFoldDB" id="A0A1H6C987"/>
<keyword evidence="4" id="KW-1185">Reference proteome</keyword>
<dbReference type="PANTHER" id="PTHR35535">
    <property type="entry name" value="HEAT SHOCK PROTEIN HSLJ"/>
    <property type="match status" value="1"/>
</dbReference>
<sequence length="261" mass="28218">MKKTMFSMLAVITILFASCAGSKNTTGNKDSDFTEITGKRWQLVELGGKPVAEKINGKMPTLDFMNDGSRFSANGGCNMLGGEFLFGGLGKITFKTGMSTMMACENMEIETGLKDVFAKTNSYILSGDELTLAQGRKAPLAKFRAINASNELVGTWELDYIDSKGASFDSLYPEKKPTLIFEAGSNKVHGNGGCNNFNSTVEIHGRNINFGPVASTRMACPGEGEPLFFQSLDKVNVQSVNGDNLTLIVGDIAIMRFKKVK</sequence>
<keyword evidence="3" id="KW-0346">Stress response</keyword>
<dbReference type="PROSITE" id="PS51257">
    <property type="entry name" value="PROKAR_LIPOPROTEIN"/>
    <property type="match status" value="1"/>
</dbReference>
<name>A0A1H6C987_9SPHI</name>
<dbReference type="Gene3D" id="2.40.128.270">
    <property type="match status" value="2"/>
</dbReference>
<dbReference type="Pfam" id="PF03724">
    <property type="entry name" value="META"/>
    <property type="match status" value="2"/>
</dbReference>
<reference evidence="4" key="1">
    <citation type="submission" date="2016-10" db="EMBL/GenBank/DDBJ databases">
        <authorList>
            <person name="Varghese N."/>
            <person name="Submissions S."/>
        </authorList>
    </citation>
    <scope>NUCLEOTIDE SEQUENCE [LARGE SCALE GENOMIC DNA]</scope>
    <source>
        <strain evidence="4">DSM 22361</strain>
    </source>
</reference>
<feature type="signal peptide" evidence="1">
    <location>
        <begin position="1"/>
        <end position="22"/>
    </location>
</feature>
<evidence type="ECO:0000256" key="1">
    <source>
        <dbReference type="SAM" id="SignalP"/>
    </source>
</evidence>
<dbReference type="Proteomes" id="UP000236731">
    <property type="component" value="Unassembled WGS sequence"/>
</dbReference>
<feature type="domain" description="DUF306" evidence="2">
    <location>
        <begin position="152"/>
        <end position="257"/>
    </location>
</feature>
<evidence type="ECO:0000259" key="2">
    <source>
        <dbReference type="Pfam" id="PF03724"/>
    </source>
</evidence>
<organism evidence="3 4">
    <name type="scientific">Sphingobacterium lactis</name>
    <dbReference type="NCBI Taxonomy" id="797291"/>
    <lineage>
        <taxon>Bacteria</taxon>
        <taxon>Pseudomonadati</taxon>
        <taxon>Bacteroidota</taxon>
        <taxon>Sphingobacteriia</taxon>
        <taxon>Sphingobacteriales</taxon>
        <taxon>Sphingobacteriaceae</taxon>
        <taxon>Sphingobacterium</taxon>
    </lineage>
</organism>
<dbReference type="InterPro" id="IPR005184">
    <property type="entry name" value="DUF306_Meta_HslJ"/>
</dbReference>
<dbReference type="RefSeq" id="WP_103907644.1">
    <property type="nucleotide sequence ID" value="NZ_CP049246.1"/>
</dbReference>
<evidence type="ECO:0000313" key="4">
    <source>
        <dbReference type="Proteomes" id="UP000236731"/>
    </source>
</evidence>
<dbReference type="EMBL" id="FNUT01000014">
    <property type="protein sequence ID" value="SEG69559.1"/>
    <property type="molecule type" value="Genomic_DNA"/>
</dbReference>